<dbReference type="EC" id="2.3.1.-" evidence="4"/>
<feature type="transmembrane region" description="Helical" evidence="1">
    <location>
        <begin position="204"/>
        <end position="223"/>
    </location>
</feature>
<gene>
    <name evidence="4" type="ORF">RM479_03695</name>
</gene>
<feature type="transmembrane region" description="Helical" evidence="1">
    <location>
        <begin position="288"/>
        <end position="306"/>
    </location>
</feature>
<protein>
    <submittedName>
        <fullName evidence="4">Acyltransferase family protein</fullName>
        <ecNumber evidence="4">2.3.1.-</ecNumber>
    </submittedName>
</protein>
<evidence type="ECO:0000259" key="3">
    <source>
        <dbReference type="Pfam" id="PF19040"/>
    </source>
</evidence>
<keyword evidence="1" id="KW-1133">Transmembrane helix</keyword>
<evidence type="ECO:0000313" key="5">
    <source>
        <dbReference type="Proteomes" id="UP001183390"/>
    </source>
</evidence>
<comment type="caution">
    <text evidence="4">The sequence shown here is derived from an EMBL/GenBank/DDBJ whole genome shotgun (WGS) entry which is preliminary data.</text>
</comment>
<feature type="transmembrane region" description="Helical" evidence="1">
    <location>
        <begin position="358"/>
        <end position="380"/>
    </location>
</feature>
<keyword evidence="4" id="KW-0808">Transferase</keyword>
<dbReference type="InterPro" id="IPR050879">
    <property type="entry name" value="Acyltransferase_3"/>
</dbReference>
<dbReference type="InterPro" id="IPR002656">
    <property type="entry name" value="Acyl_transf_3_dom"/>
</dbReference>
<dbReference type="Pfam" id="PF19040">
    <property type="entry name" value="SGNH"/>
    <property type="match status" value="1"/>
</dbReference>
<evidence type="ECO:0000259" key="2">
    <source>
        <dbReference type="Pfam" id="PF01757"/>
    </source>
</evidence>
<dbReference type="Proteomes" id="UP001183390">
    <property type="component" value="Unassembled WGS sequence"/>
</dbReference>
<dbReference type="GO" id="GO:0016746">
    <property type="term" value="F:acyltransferase activity"/>
    <property type="evidence" value="ECO:0007669"/>
    <property type="project" value="UniProtKB-KW"/>
</dbReference>
<accession>A0ABU2M4K3</accession>
<proteinExistence type="predicted"/>
<keyword evidence="1" id="KW-0472">Membrane</keyword>
<feature type="transmembrane region" description="Helical" evidence="1">
    <location>
        <begin position="171"/>
        <end position="192"/>
    </location>
</feature>
<keyword evidence="1" id="KW-0812">Transmembrane</keyword>
<feature type="domain" description="Acyltransferase 3" evidence="2">
    <location>
        <begin position="12"/>
        <end position="338"/>
    </location>
</feature>
<dbReference type="EMBL" id="JAVREP010000001">
    <property type="protein sequence ID" value="MDT0327508.1"/>
    <property type="molecule type" value="Genomic_DNA"/>
</dbReference>
<dbReference type="PANTHER" id="PTHR23028">
    <property type="entry name" value="ACETYLTRANSFERASE"/>
    <property type="match status" value="1"/>
</dbReference>
<feature type="transmembrane region" description="Helical" evidence="1">
    <location>
        <begin position="230"/>
        <end position="249"/>
    </location>
</feature>
<dbReference type="InterPro" id="IPR043968">
    <property type="entry name" value="SGNH"/>
</dbReference>
<dbReference type="PANTHER" id="PTHR23028:SF53">
    <property type="entry name" value="ACYL_TRANSF_3 DOMAIN-CONTAINING PROTEIN"/>
    <property type="match status" value="1"/>
</dbReference>
<feature type="transmembrane region" description="Helical" evidence="1">
    <location>
        <begin position="76"/>
        <end position="95"/>
    </location>
</feature>
<feature type="transmembrane region" description="Helical" evidence="1">
    <location>
        <begin position="255"/>
        <end position="276"/>
    </location>
</feature>
<keyword evidence="5" id="KW-1185">Reference proteome</keyword>
<keyword evidence="4" id="KW-0012">Acyltransferase</keyword>
<feature type="domain" description="SGNH" evidence="3">
    <location>
        <begin position="440"/>
        <end position="661"/>
    </location>
</feature>
<feature type="transmembrane region" description="Helical" evidence="1">
    <location>
        <begin position="36"/>
        <end position="55"/>
    </location>
</feature>
<reference evidence="5" key="1">
    <citation type="submission" date="2023-07" db="EMBL/GenBank/DDBJ databases">
        <title>30 novel species of actinomycetes from the DSMZ collection.</title>
        <authorList>
            <person name="Nouioui I."/>
        </authorList>
    </citation>
    <scope>NUCLEOTIDE SEQUENCE [LARGE SCALE GENOMIC DNA]</scope>
    <source>
        <strain evidence="5">DSM 44743</strain>
    </source>
</reference>
<organism evidence="4 5">
    <name type="scientific">Nocardiopsis lambiniae</name>
    <dbReference type="NCBI Taxonomy" id="3075539"/>
    <lineage>
        <taxon>Bacteria</taxon>
        <taxon>Bacillati</taxon>
        <taxon>Actinomycetota</taxon>
        <taxon>Actinomycetes</taxon>
        <taxon>Streptosporangiales</taxon>
        <taxon>Nocardiopsidaceae</taxon>
        <taxon>Nocardiopsis</taxon>
    </lineage>
</organism>
<name>A0ABU2M4K3_9ACTN</name>
<evidence type="ECO:0000256" key="1">
    <source>
        <dbReference type="SAM" id="Phobius"/>
    </source>
</evidence>
<feature type="transmembrane region" description="Helical" evidence="1">
    <location>
        <begin position="146"/>
        <end position="164"/>
    </location>
</feature>
<feature type="transmembrane region" description="Helical" evidence="1">
    <location>
        <begin position="318"/>
        <end position="337"/>
    </location>
</feature>
<dbReference type="Pfam" id="PF01757">
    <property type="entry name" value="Acyl_transf_3"/>
    <property type="match status" value="1"/>
</dbReference>
<evidence type="ECO:0000313" key="4">
    <source>
        <dbReference type="EMBL" id="MDT0327508.1"/>
    </source>
</evidence>
<sequence length="677" mass="73722">MSTPERGGFRPEIEGLRAVAVLLVAGYHIWFGRVSGGVDVFLLLTGFLITGSLVRSAERHGRIDVLGFWTRLLRRLTPAVGVVLVAILAMTYLWLPRSRWPDVISEVYAAALYHENWALARAAVDYLAREGAPSPVQHFWSLSIQGQFYVLWPLLLGAVLLAVGRSRIRHAALVAIGAVLVLSLAYSMWITAVDQPWAYFDTGARLWEFALGGVLALVVHRLTPPRPVRVILGWVGLVALVLCGVLLPVSSLFPGYAALWPTLAAVAVIVAGDSGSRFGVDRLLTRRPLMALGGLSYALYLWHWPILVVHLQLTGRSLATPLGGAAVLGLSLVLAWVTKRIVEGGAERITLRVRRAWLPAWSASLAALLLAPPLVLGSQWSDRIAEQRRERTERVIEPVDYPGAALVTRPELAGVLPDLPVVPDPLDARDDLSDHHLQGCHVNLHAEEPEVCRTGPEDAEHTLALVGASRTAHWYPAVQAVAETHGWRLVSFTKSGCQFASGVPHTQGRVFTECQEWNARAMAELELLRPDAVLTSSTRSSVEGETVPAGFVDRWRELDALGIDVIGIRDLPRRPYAGAECVASEPIEECTSPAVYAQADRDPAVVLDEAGDLPDNVTLVDLTGHVCPDGRCDAVVGNILVFWDYSHMTATYARTLIPAMEETLVTATGWAPDPENS</sequence>
<dbReference type="RefSeq" id="WP_311510271.1">
    <property type="nucleotide sequence ID" value="NZ_JAVREP010000001.1"/>
</dbReference>